<evidence type="ECO:0000256" key="1">
    <source>
        <dbReference type="SAM" id="Coils"/>
    </source>
</evidence>
<organism evidence="6 7">
    <name type="scientific">Caenorhabditis angaria</name>
    <dbReference type="NCBI Taxonomy" id="860376"/>
    <lineage>
        <taxon>Eukaryota</taxon>
        <taxon>Metazoa</taxon>
        <taxon>Ecdysozoa</taxon>
        <taxon>Nematoda</taxon>
        <taxon>Chromadorea</taxon>
        <taxon>Rhabditida</taxon>
        <taxon>Rhabditina</taxon>
        <taxon>Rhabditomorpha</taxon>
        <taxon>Rhabditoidea</taxon>
        <taxon>Rhabditidae</taxon>
        <taxon>Peloderinae</taxon>
        <taxon>Caenorhabditis</taxon>
    </lineage>
</organism>
<dbReference type="PROSITE" id="PS00022">
    <property type="entry name" value="EGF_1"/>
    <property type="match status" value="2"/>
</dbReference>
<gene>
    <name evidence="6" type="ORF">CAMP_LOCUS14948</name>
</gene>
<sequence length="346" mass="39229">MLLFILLFGILSSISECSDIDFEILKDVHRILQKRDIASNIALDDSSSKCRNGGILAGNMCHCIHPHIGPTCQHFACVHGTSVGPRYDPKSLIFGVPCICDSDWKGELCDFKPDDQCGNKGEWKNDHCDCIGYYFGSECQYTSRCIEGKIKHGRCICNDGFDGDYCDQISCKYGTSNATDRSLSCVCTTKKYKGRHCDECTNTGIGWQPYPICNKNFKMIQNMQHAQKIREERRQMKRKQIVIISMCIFALVSAGFMIGCVHLLHRKAIKAEDDRGQQMKEERHILLTNQVRLQKLEEEVARESKESLAADNLERKKRRKSEPAINHSELSLIITPRIKTSVAIPK</sequence>
<keyword evidence="3" id="KW-0732">Signal</keyword>
<keyword evidence="2" id="KW-0812">Transmembrane</keyword>
<proteinExistence type="predicted"/>
<evidence type="ECO:0000313" key="6">
    <source>
        <dbReference type="EMBL" id="CAI5452311.1"/>
    </source>
</evidence>
<feature type="signal peptide" evidence="3">
    <location>
        <begin position="1"/>
        <end position="17"/>
    </location>
</feature>
<feature type="domain" description="EGF-like" evidence="4">
    <location>
        <begin position="128"/>
        <end position="139"/>
    </location>
</feature>
<evidence type="ECO:0000256" key="3">
    <source>
        <dbReference type="SAM" id="SignalP"/>
    </source>
</evidence>
<dbReference type="AlphaFoldDB" id="A0A9P1IX26"/>
<evidence type="ECO:0000259" key="5">
    <source>
        <dbReference type="PROSITE" id="PS01186"/>
    </source>
</evidence>
<keyword evidence="2" id="KW-0472">Membrane</keyword>
<reference evidence="6" key="1">
    <citation type="submission" date="2022-11" db="EMBL/GenBank/DDBJ databases">
        <authorList>
            <person name="Kikuchi T."/>
        </authorList>
    </citation>
    <scope>NUCLEOTIDE SEQUENCE</scope>
    <source>
        <strain evidence="6">PS1010</strain>
    </source>
</reference>
<keyword evidence="1" id="KW-0175">Coiled coil</keyword>
<comment type="caution">
    <text evidence="6">The sequence shown here is derived from an EMBL/GenBank/DDBJ whole genome shotgun (WGS) entry which is preliminary data.</text>
</comment>
<feature type="chain" id="PRO_5040231528" description="EGF-like domain-containing protein" evidence="3">
    <location>
        <begin position="18"/>
        <end position="346"/>
    </location>
</feature>
<feature type="coiled-coil region" evidence="1">
    <location>
        <begin position="286"/>
        <end position="313"/>
    </location>
</feature>
<protein>
    <recommendedName>
        <fullName evidence="4 5">EGF-like domain-containing protein</fullName>
    </recommendedName>
</protein>
<evidence type="ECO:0000313" key="7">
    <source>
        <dbReference type="Proteomes" id="UP001152747"/>
    </source>
</evidence>
<accession>A0A9P1IX26</accession>
<evidence type="ECO:0000259" key="4">
    <source>
        <dbReference type="PROSITE" id="PS00022"/>
    </source>
</evidence>
<dbReference type="EMBL" id="CANHGI010000005">
    <property type="protein sequence ID" value="CAI5452311.1"/>
    <property type="molecule type" value="Genomic_DNA"/>
</dbReference>
<feature type="transmembrane region" description="Helical" evidence="2">
    <location>
        <begin position="241"/>
        <end position="264"/>
    </location>
</feature>
<keyword evidence="7" id="KW-1185">Reference proteome</keyword>
<name>A0A9P1IX26_9PELO</name>
<dbReference type="PROSITE" id="PS01186">
    <property type="entry name" value="EGF_2"/>
    <property type="match status" value="1"/>
</dbReference>
<keyword evidence="2" id="KW-1133">Transmembrane helix</keyword>
<feature type="domain" description="EGF-like" evidence="4 5">
    <location>
        <begin position="155"/>
        <end position="166"/>
    </location>
</feature>
<dbReference type="Proteomes" id="UP001152747">
    <property type="component" value="Unassembled WGS sequence"/>
</dbReference>
<evidence type="ECO:0000256" key="2">
    <source>
        <dbReference type="SAM" id="Phobius"/>
    </source>
</evidence>
<dbReference type="OrthoDB" id="6130531at2759"/>
<dbReference type="InterPro" id="IPR000742">
    <property type="entry name" value="EGF"/>
</dbReference>